<accession>A0A919SDD3</accession>
<protein>
    <submittedName>
        <fullName evidence="2">Uncharacterized protein</fullName>
    </submittedName>
</protein>
<evidence type="ECO:0000313" key="2">
    <source>
        <dbReference type="EMBL" id="GIM69680.1"/>
    </source>
</evidence>
<gene>
    <name evidence="2" type="ORF">Aco04nite_16450</name>
</gene>
<keyword evidence="1" id="KW-1133">Transmembrane helix</keyword>
<keyword evidence="1" id="KW-0472">Membrane</keyword>
<evidence type="ECO:0000256" key="1">
    <source>
        <dbReference type="SAM" id="Phobius"/>
    </source>
</evidence>
<reference evidence="2" key="1">
    <citation type="submission" date="2021-03" db="EMBL/GenBank/DDBJ databases">
        <title>Whole genome shotgun sequence of Actinoplanes consettensis NBRC 14913.</title>
        <authorList>
            <person name="Komaki H."/>
            <person name="Tamura T."/>
        </authorList>
    </citation>
    <scope>NUCLEOTIDE SEQUENCE</scope>
    <source>
        <strain evidence="2">NBRC 14913</strain>
    </source>
</reference>
<comment type="caution">
    <text evidence="2">The sequence shown here is derived from an EMBL/GenBank/DDBJ whole genome shotgun (WGS) entry which is preliminary data.</text>
</comment>
<keyword evidence="1" id="KW-0812">Transmembrane</keyword>
<dbReference type="Proteomes" id="UP000680865">
    <property type="component" value="Unassembled WGS sequence"/>
</dbReference>
<feature type="transmembrane region" description="Helical" evidence="1">
    <location>
        <begin position="60"/>
        <end position="79"/>
    </location>
</feature>
<sequence>MWHKPSWTLLTTGYPFPVPGARPKLLIKGTAASHRKPRYALLNDQCDFPLEGSMSATARISGILAGLLLLAALAALVVAGDPGSAHHAGTTYRAGLIWDTAPEAPATGQVA</sequence>
<evidence type="ECO:0000313" key="3">
    <source>
        <dbReference type="Proteomes" id="UP000680865"/>
    </source>
</evidence>
<name>A0A919SDD3_9ACTN</name>
<organism evidence="2 3">
    <name type="scientific">Winogradskya consettensis</name>
    <dbReference type="NCBI Taxonomy" id="113560"/>
    <lineage>
        <taxon>Bacteria</taxon>
        <taxon>Bacillati</taxon>
        <taxon>Actinomycetota</taxon>
        <taxon>Actinomycetes</taxon>
        <taxon>Micromonosporales</taxon>
        <taxon>Micromonosporaceae</taxon>
        <taxon>Winogradskya</taxon>
    </lineage>
</organism>
<dbReference type="AlphaFoldDB" id="A0A919SDD3"/>
<dbReference type="EMBL" id="BOQP01000007">
    <property type="protein sequence ID" value="GIM69680.1"/>
    <property type="molecule type" value="Genomic_DNA"/>
</dbReference>
<proteinExistence type="predicted"/>
<keyword evidence="3" id="KW-1185">Reference proteome</keyword>